<protein>
    <submittedName>
        <fullName evidence="1">Uncharacterized protein</fullName>
    </submittedName>
</protein>
<keyword evidence="2" id="KW-1185">Reference proteome</keyword>
<sequence length="115" mass="13495">MEMKEKNQRYYFFLGKRFIIGESLGYKTTVFFTKTIEARRSTTSPTRAYNSTTCLPTCCVSFLRICLVFSKVNYLQKFQSSPHKLTSYSMILQFHNKFSLQKVSYFCPPEDPHKG</sequence>
<evidence type="ECO:0000313" key="2">
    <source>
        <dbReference type="Proteomes" id="UP000823775"/>
    </source>
</evidence>
<accession>A0ABS8UKP5</accession>
<comment type="caution">
    <text evidence="1">The sequence shown here is derived from an EMBL/GenBank/DDBJ whole genome shotgun (WGS) entry which is preliminary data.</text>
</comment>
<name>A0ABS8UKP5_DATST</name>
<organism evidence="1 2">
    <name type="scientific">Datura stramonium</name>
    <name type="common">Jimsonweed</name>
    <name type="synonym">Common thornapple</name>
    <dbReference type="NCBI Taxonomy" id="4076"/>
    <lineage>
        <taxon>Eukaryota</taxon>
        <taxon>Viridiplantae</taxon>
        <taxon>Streptophyta</taxon>
        <taxon>Embryophyta</taxon>
        <taxon>Tracheophyta</taxon>
        <taxon>Spermatophyta</taxon>
        <taxon>Magnoliopsida</taxon>
        <taxon>eudicotyledons</taxon>
        <taxon>Gunneridae</taxon>
        <taxon>Pentapetalae</taxon>
        <taxon>asterids</taxon>
        <taxon>lamiids</taxon>
        <taxon>Solanales</taxon>
        <taxon>Solanaceae</taxon>
        <taxon>Solanoideae</taxon>
        <taxon>Datureae</taxon>
        <taxon>Datura</taxon>
    </lineage>
</organism>
<reference evidence="1 2" key="1">
    <citation type="journal article" date="2021" name="BMC Genomics">
        <title>Datura genome reveals duplications of psychoactive alkaloid biosynthetic genes and high mutation rate following tissue culture.</title>
        <authorList>
            <person name="Rajewski A."/>
            <person name="Carter-House D."/>
            <person name="Stajich J."/>
            <person name="Litt A."/>
        </authorList>
    </citation>
    <scope>NUCLEOTIDE SEQUENCE [LARGE SCALE GENOMIC DNA]</scope>
    <source>
        <strain evidence="1">AR-01</strain>
    </source>
</reference>
<evidence type="ECO:0000313" key="1">
    <source>
        <dbReference type="EMBL" id="MCD9558923.1"/>
    </source>
</evidence>
<dbReference type="Proteomes" id="UP000823775">
    <property type="component" value="Unassembled WGS sequence"/>
</dbReference>
<gene>
    <name evidence="1" type="ORF">HAX54_016614</name>
</gene>
<proteinExistence type="predicted"/>
<dbReference type="EMBL" id="JACEIK010002078">
    <property type="protein sequence ID" value="MCD9558923.1"/>
    <property type="molecule type" value="Genomic_DNA"/>
</dbReference>